<accession>A0A9P7V6P4</accession>
<dbReference type="PANTHER" id="PTHR28532:SF1">
    <property type="entry name" value="ORAL CANCER OVEREXPRESSED 1"/>
    <property type="match status" value="1"/>
</dbReference>
<evidence type="ECO:0000313" key="2">
    <source>
        <dbReference type="Proteomes" id="UP000790833"/>
    </source>
</evidence>
<keyword evidence="2" id="KW-1185">Reference proteome</keyword>
<comment type="caution">
    <text evidence="1">The sequence shown here is derived from an EMBL/GenBank/DDBJ whole genome shotgun (WGS) entry which is preliminary data.</text>
</comment>
<dbReference type="EMBL" id="JAHMUF010000019">
    <property type="protein sequence ID" value="KAG7192210.1"/>
    <property type="molecule type" value="Genomic_DNA"/>
</dbReference>
<dbReference type="AlphaFoldDB" id="A0A9P7V6P4"/>
<dbReference type="RefSeq" id="XP_043047760.1">
    <property type="nucleotide sequence ID" value="XM_043192705.1"/>
</dbReference>
<dbReference type="OrthoDB" id="48036at2759"/>
<dbReference type="PANTHER" id="PTHR28532">
    <property type="entry name" value="GEO13458P1"/>
    <property type="match status" value="1"/>
</dbReference>
<protein>
    <recommendedName>
        <fullName evidence="3">Essential protein Yae1 N-terminal domain-containing protein</fullName>
    </recommendedName>
</protein>
<dbReference type="GeneID" id="66115302"/>
<name>A0A9P7V6P4_9ASCO</name>
<gene>
    <name evidence="1" type="ORF">KQ657_001928</name>
</gene>
<reference evidence="1" key="1">
    <citation type="submission" date="2021-03" db="EMBL/GenBank/DDBJ databases">
        <authorList>
            <person name="Palmer J.M."/>
        </authorList>
    </citation>
    <scope>NUCLEOTIDE SEQUENCE</scope>
    <source>
        <strain evidence="1">ARV_011</strain>
    </source>
</reference>
<sequence length="157" mass="18108">MNSDTKLIGSIPDIDIDETLNVEGQYYREGVESGLAQGAADQYRDGLQYGYQTGYQRFLVVGYCKGLWEWWSYKYGDDKEHERIKCHLNQLETYLKEIDNSNDEAVVEKYEKTVIKIRNKIRVIATVLKEPQLAKAIDDVIAIGGQVHLNENPDDMW</sequence>
<organism evidence="1 2">
    <name type="scientific">Scheffersomyces spartinae</name>
    <dbReference type="NCBI Taxonomy" id="45513"/>
    <lineage>
        <taxon>Eukaryota</taxon>
        <taxon>Fungi</taxon>
        <taxon>Dikarya</taxon>
        <taxon>Ascomycota</taxon>
        <taxon>Saccharomycotina</taxon>
        <taxon>Pichiomycetes</taxon>
        <taxon>Debaryomycetaceae</taxon>
        <taxon>Scheffersomyces</taxon>
    </lineage>
</organism>
<evidence type="ECO:0000313" key="1">
    <source>
        <dbReference type="EMBL" id="KAG7192210.1"/>
    </source>
</evidence>
<evidence type="ECO:0008006" key="3">
    <source>
        <dbReference type="Google" id="ProtNLM"/>
    </source>
</evidence>
<dbReference type="Proteomes" id="UP000790833">
    <property type="component" value="Unassembled WGS sequence"/>
</dbReference>
<proteinExistence type="predicted"/>
<dbReference type="InterPro" id="IPR052436">
    <property type="entry name" value="LTO1_adapter"/>
</dbReference>